<proteinExistence type="predicted"/>
<feature type="coiled-coil region" evidence="1">
    <location>
        <begin position="63"/>
        <end position="90"/>
    </location>
</feature>
<comment type="caution">
    <text evidence="2">The sequence shown here is derived from an EMBL/GenBank/DDBJ whole genome shotgun (WGS) entry which is preliminary data.</text>
</comment>
<dbReference type="EMBL" id="BKCJ010002913">
    <property type="protein sequence ID" value="GEU51749.1"/>
    <property type="molecule type" value="Genomic_DNA"/>
</dbReference>
<sequence>MIQEILPPRKQARFLSYSAADFVAPPLERHEELIKAILNHLDELPLERIEEIEDKIRGLRNGRVIIQQDFDRLKTELEEARTQIAGLQKKQMGHDDEVVLSRVRIYTLEMIIEDI</sequence>
<evidence type="ECO:0000256" key="1">
    <source>
        <dbReference type="SAM" id="Coils"/>
    </source>
</evidence>
<evidence type="ECO:0000313" key="2">
    <source>
        <dbReference type="EMBL" id="GEU51749.1"/>
    </source>
</evidence>
<reference evidence="2" key="1">
    <citation type="journal article" date="2019" name="Sci. Rep.">
        <title>Draft genome of Tanacetum cinerariifolium, the natural source of mosquito coil.</title>
        <authorList>
            <person name="Yamashiro T."/>
            <person name="Shiraishi A."/>
            <person name="Satake H."/>
            <person name="Nakayama K."/>
        </authorList>
    </citation>
    <scope>NUCLEOTIDE SEQUENCE</scope>
</reference>
<accession>A0A6L2KS01</accession>
<organism evidence="2">
    <name type="scientific">Tanacetum cinerariifolium</name>
    <name type="common">Dalmatian daisy</name>
    <name type="synonym">Chrysanthemum cinerariifolium</name>
    <dbReference type="NCBI Taxonomy" id="118510"/>
    <lineage>
        <taxon>Eukaryota</taxon>
        <taxon>Viridiplantae</taxon>
        <taxon>Streptophyta</taxon>
        <taxon>Embryophyta</taxon>
        <taxon>Tracheophyta</taxon>
        <taxon>Spermatophyta</taxon>
        <taxon>Magnoliopsida</taxon>
        <taxon>eudicotyledons</taxon>
        <taxon>Gunneridae</taxon>
        <taxon>Pentapetalae</taxon>
        <taxon>asterids</taxon>
        <taxon>campanulids</taxon>
        <taxon>Asterales</taxon>
        <taxon>Asteraceae</taxon>
        <taxon>Asteroideae</taxon>
        <taxon>Anthemideae</taxon>
        <taxon>Anthemidinae</taxon>
        <taxon>Tanacetum</taxon>
    </lineage>
</organism>
<gene>
    <name evidence="2" type="ORF">Tci_023727</name>
</gene>
<name>A0A6L2KS01_TANCI</name>
<dbReference type="AlphaFoldDB" id="A0A6L2KS01"/>
<keyword evidence="1" id="KW-0175">Coiled coil</keyword>
<protein>
    <submittedName>
        <fullName evidence="2">Uncharacterized protein</fullName>
    </submittedName>
</protein>